<sequence length="218" mass="22709">MASFLQLLKIGEKNGYEAEVGALCEPTRVNTITISATDEDTKSRFRATATVFGLVFSNSQWVSLTVYPRSDSTRALPSIPTATDSPATVTVTETIKAITTGTGIVDGNSSKLEDGDQGSEVINATSSAKGTGNVGLIAATATLAALLVIACVVAGLLWKRLQNERRKYGGEKGSGKLLKSELDGNSMMDGSAMYASPALHGDALMHGSGRHAKSELPG</sequence>
<evidence type="ECO:0000313" key="3">
    <source>
        <dbReference type="Proteomes" id="UP000275078"/>
    </source>
</evidence>
<dbReference type="EMBL" id="ML119723">
    <property type="protein sequence ID" value="RPA77652.1"/>
    <property type="molecule type" value="Genomic_DNA"/>
</dbReference>
<keyword evidence="1" id="KW-0472">Membrane</keyword>
<dbReference type="Proteomes" id="UP000275078">
    <property type="component" value="Unassembled WGS sequence"/>
</dbReference>
<protein>
    <submittedName>
        <fullName evidence="2">Uncharacterized protein</fullName>
    </submittedName>
</protein>
<feature type="transmembrane region" description="Helical" evidence="1">
    <location>
        <begin position="134"/>
        <end position="158"/>
    </location>
</feature>
<dbReference type="AlphaFoldDB" id="A0A3N4HUY6"/>
<proteinExistence type="predicted"/>
<keyword evidence="1" id="KW-1133">Transmembrane helix</keyword>
<evidence type="ECO:0000313" key="2">
    <source>
        <dbReference type="EMBL" id="RPA77652.1"/>
    </source>
</evidence>
<reference evidence="2 3" key="1">
    <citation type="journal article" date="2018" name="Nat. Ecol. Evol.">
        <title>Pezizomycetes genomes reveal the molecular basis of ectomycorrhizal truffle lifestyle.</title>
        <authorList>
            <person name="Murat C."/>
            <person name="Payen T."/>
            <person name="Noel B."/>
            <person name="Kuo A."/>
            <person name="Morin E."/>
            <person name="Chen J."/>
            <person name="Kohler A."/>
            <person name="Krizsan K."/>
            <person name="Balestrini R."/>
            <person name="Da Silva C."/>
            <person name="Montanini B."/>
            <person name="Hainaut M."/>
            <person name="Levati E."/>
            <person name="Barry K.W."/>
            <person name="Belfiori B."/>
            <person name="Cichocki N."/>
            <person name="Clum A."/>
            <person name="Dockter R.B."/>
            <person name="Fauchery L."/>
            <person name="Guy J."/>
            <person name="Iotti M."/>
            <person name="Le Tacon F."/>
            <person name="Lindquist E.A."/>
            <person name="Lipzen A."/>
            <person name="Malagnac F."/>
            <person name="Mello A."/>
            <person name="Molinier V."/>
            <person name="Miyauchi S."/>
            <person name="Poulain J."/>
            <person name="Riccioni C."/>
            <person name="Rubini A."/>
            <person name="Sitrit Y."/>
            <person name="Splivallo R."/>
            <person name="Traeger S."/>
            <person name="Wang M."/>
            <person name="Zifcakova L."/>
            <person name="Wipf D."/>
            <person name="Zambonelli A."/>
            <person name="Paolocci F."/>
            <person name="Nowrousian M."/>
            <person name="Ottonello S."/>
            <person name="Baldrian P."/>
            <person name="Spatafora J.W."/>
            <person name="Henrissat B."/>
            <person name="Nagy L.G."/>
            <person name="Aury J.M."/>
            <person name="Wincker P."/>
            <person name="Grigoriev I.V."/>
            <person name="Bonfante P."/>
            <person name="Martin F.M."/>
        </authorList>
    </citation>
    <scope>NUCLEOTIDE SEQUENCE [LARGE SCALE GENOMIC DNA]</scope>
    <source>
        <strain evidence="2 3">RN42</strain>
    </source>
</reference>
<name>A0A3N4HUY6_ASCIM</name>
<keyword evidence="1" id="KW-0812">Transmembrane</keyword>
<keyword evidence="3" id="KW-1185">Reference proteome</keyword>
<gene>
    <name evidence="2" type="ORF">BJ508DRAFT_330033</name>
</gene>
<organism evidence="2 3">
    <name type="scientific">Ascobolus immersus RN42</name>
    <dbReference type="NCBI Taxonomy" id="1160509"/>
    <lineage>
        <taxon>Eukaryota</taxon>
        <taxon>Fungi</taxon>
        <taxon>Dikarya</taxon>
        <taxon>Ascomycota</taxon>
        <taxon>Pezizomycotina</taxon>
        <taxon>Pezizomycetes</taxon>
        <taxon>Pezizales</taxon>
        <taxon>Ascobolaceae</taxon>
        <taxon>Ascobolus</taxon>
    </lineage>
</organism>
<evidence type="ECO:0000256" key="1">
    <source>
        <dbReference type="SAM" id="Phobius"/>
    </source>
</evidence>
<accession>A0A3N4HUY6</accession>